<dbReference type="OrthoDB" id="794624at2"/>
<feature type="transmembrane region" description="Helical" evidence="6">
    <location>
        <begin position="40"/>
        <end position="61"/>
    </location>
</feature>
<feature type="transmembrane region" description="Helical" evidence="6">
    <location>
        <begin position="7"/>
        <end position="34"/>
    </location>
</feature>
<keyword evidence="2" id="KW-1003">Cell membrane</keyword>
<keyword evidence="3 6" id="KW-0812">Transmembrane</keyword>
<sequence length="197" mass="22613">MWWYYVLVFFGALIFDIVPFPFPPAFTVMVFFQIMFGLNVWSVIVVGVTGSVLGRYILLLYSPAIAKKYLKTSKNKDIQFLGEKMNENKWKGQLFILAYSLLPLPTTPLFLGAGISKIKPIYIIPAFIIGKFTSDTVALHLGQYASENIQSIIDNTFSWQSVASLVLSLALLFFLFFIDWRTLIQKKKVMLNFKIWK</sequence>
<name>A0A0C1D7P3_9FLAO</name>
<evidence type="ECO:0000256" key="6">
    <source>
        <dbReference type="SAM" id="Phobius"/>
    </source>
</evidence>
<evidence type="ECO:0000256" key="1">
    <source>
        <dbReference type="ARBA" id="ARBA00004651"/>
    </source>
</evidence>
<evidence type="ECO:0000313" key="8">
    <source>
        <dbReference type="Proteomes" id="UP000031473"/>
    </source>
</evidence>
<dbReference type="AlphaFoldDB" id="A0A0C1D7P3"/>
<dbReference type="InterPro" id="IPR051311">
    <property type="entry name" value="DedA_domain"/>
</dbReference>
<dbReference type="RefSeq" id="WP_039349579.1">
    <property type="nucleotide sequence ID" value="NZ_FOLA01000002.1"/>
</dbReference>
<keyword evidence="5 6" id="KW-0472">Membrane</keyword>
<organism evidence="7 8">
    <name type="scientific">Kaistella jeonii</name>
    <dbReference type="NCBI Taxonomy" id="266749"/>
    <lineage>
        <taxon>Bacteria</taxon>
        <taxon>Pseudomonadati</taxon>
        <taxon>Bacteroidota</taxon>
        <taxon>Flavobacteriia</taxon>
        <taxon>Flavobacteriales</taxon>
        <taxon>Weeksellaceae</taxon>
        <taxon>Chryseobacterium group</taxon>
        <taxon>Kaistella</taxon>
    </lineage>
</organism>
<feature type="transmembrane region" description="Helical" evidence="6">
    <location>
        <begin position="157"/>
        <end position="178"/>
    </location>
</feature>
<dbReference type="PANTHER" id="PTHR42709:SF6">
    <property type="entry name" value="UNDECAPRENYL PHOSPHATE TRANSPORTER A"/>
    <property type="match status" value="1"/>
</dbReference>
<dbReference type="EMBL" id="JSYL01000002">
    <property type="protein sequence ID" value="KIA89915.1"/>
    <property type="molecule type" value="Genomic_DNA"/>
</dbReference>
<comment type="subcellular location">
    <subcellularLocation>
        <location evidence="1">Cell membrane</location>
        <topology evidence="1">Multi-pass membrane protein</topology>
    </subcellularLocation>
</comment>
<evidence type="ECO:0000256" key="4">
    <source>
        <dbReference type="ARBA" id="ARBA00022989"/>
    </source>
</evidence>
<evidence type="ECO:0000256" key="5">
    <source>
        <dbReference type="ARBA" id="ARBA00023136"/>
    </source>
</evidence>
<dbReference type="Proteomes" id="UP000031473">
    <property type="component" value="Unassembled WGS sequence"/>
</dbReference>
<evidence type="ECO:0000313" key="7">
    <source>
        <dbReference type="EMBL" id="KIA89915.1"/>
    </source>
</evidence>
<dbReference type="PANTHER" id="PTHR42709">
    <property type="entry name" value="ALKALINE PHOSPHATASE LIKE PROTEIN"/>
    <property type="match status" value="1"/>
</dbReference>
<accession>A0A0C1D7P3</accession>
<evidence type="ECO:0000256" key="2">
    <source>
        <dbReference type="ARBA" id="ARBA00022475"/>
    </source>
</evidence>
<keyword evidence="8" id="KW-1185">Reference proteome</keyword>
<dbReference type="GO" id="GO:0005886">
    <property type="term" value="C:plasma membrane"/>
    <property type="evidence" value="ECO:0007669"/>
    <property type="project" value="UniProtKB-SubCell"/>
</dbReference>
<proteinExistence type="predicted"/>
<reference evidence="7 8" key="1">
    <citation type="submission" date="2014-10" db="EMBL/GenBank/DDBJ databases">
        <title>Kaistella jeonii genome.</title>
        <authorList>
            <person name="Clayton J.T."/>
            <person name="Newman J.D."/>
        </authorList>
    </citation>
    <scope>NUCLEOTIDE SEQUENCE [LARGE SCALE GENOMIC DNA]</scope>
    <source>
        <strain evidence="7 8">DSM 17048</strain>
    </source>
</reference>
<comment type="caution">
    <text evidence="7">The sequence shown here is derived from an EMBL/GenBank/DDBJ whole genome shotgun (WGS) entry which is preliminary data.</text>
</comment>
<keyword evidence="4 6" id="KW-1133">Transmembrane helix</keyword>
<gene>
    <name evidence="7" type="ORF">OA86_04695</name>
</gene>
<feature type="transmembrane region" description="Helical" evidence="6">
    <location>
        <begin position="94"/>
        <end position="115"/>
    </location>
</feature>
<evidence type="ECO:0000256" key="3">
    <source>
        <dbReference type="ARBA" id="ARBA00022692"/>
    </source>
</evidence>
<protein>
    <submittedName>
        <fullName evidence="7">Transmembrane protein</fullName>
    </submittedName>
</protein>